<sequence>MAFSQVMKNVQSFLAKEENLETSGLTSVKAEFDTAFDALEDVLHIARRNEQTQTILELDKQRDISLANFIAHCKLFKNHPDAEKSTAAHRAIIQIEAYGKDIQRRAYRDETAIIRNLIADFEQPQNDADIALIGAKEWLTLLKPINEKFDALHSNRTVEESEKEVGQSKEARKEMQEKFDRLCKAINALAFVNGEEQYRNLANAINEEVKKALAGTK</sequence>
<organism evidence="1 2">
    <name type="scientific">Bergeyella porcorum</name>
    <dbReference type="NCBI Taxonomy" id="1735111"/>
    <lineage>
        <taxon>Bacteria</taxon>
        <taxon>Pseudomonadati</taxon>
        <taxon>Bacteroidota</taxon>
        <taxon>Flavobacteriia</taxon>
        <taxon>Flavobacteriales</taxon>
        <taxon>Weeksellaceae</taxon>
        <taxon>Bergeyella</taxon>
    </lineage>
</organism>
<dbReference type="EMBL" id="CP136426">
    <property type="protein sequence ID" value="WOC51222.1"/>
    <property type="molecule type" value="Genomic_DNA"/>
</dbReference>
<dbReference type="AlphaFoldDB" id="A0AAU0F0G2"/>
<gene>
    <name evidence="1" type="ORF">BPO_0575</name>
</gene>
<dbReference type="RefSeq" id="WP_327984876.1">
    <property type="nucleotide sequence ID" value="NZ_CP136426.1"/>
</dbReference>
<evidence type="ECO:0000313" key="2">
    <source>
        <dbReference type="Proteomes" id="UP001432059"/>
    </source>
</evidence>
<accession>A0AAU0F0G2</accession>
<dbReference type="Pfam" id="PF19775">
    <property type="entry name" value="DUF6261"/>
    <property type="match status" value="1"/>
</dbReference>
<proteinExistence type="predicted"/>
<evidence type="ECO:0000313" key="1">
    <source>
        <dbReference type="EMBL" id="WOC51222.1"/>
    </source>
</evidence>
<name>A0AAU0F0G2_9FLAO</name>
<protein>
    <recommendedName>
        <fullName evidence="3">Hemagglutinin</fullName>
    </recommendedName>
</protein>
<evidence type="ECO:0008006" key="3">
    <source>
        <dbReference type="Google" id="ProtNLM"/>
    </source>
</evidence>
<keyword evidence="2" id="KW-1185">Reference proteome</keyword>
<dbReference type="Proteomes" id="UP001432059">
    <property type="component" value="Chromosome"/>
</dbReference>
<reference evidence="1" key="1">
    <citation type="submission" date="2023-10" db="EMBL/GenBank/DDBJ databases">
        <title>Characterization and whole genome sequencing of a novel strain of Bergeyella porcorum QD2021 isolated from pig.</title>
        <authorList>
            <person name="Liu G."/>
            <person name="Chen C."/>
            <person name="Han X."/>
        </authorList>
    </citation>
    <scope>NUCLEOTIDE SEQUENCE</scope>
    <source>
        <strain evidence="1">QD2021</strain>
    </source>
</reference>
<dbReference type="InterPro" id="IPR046228">
    <property type="entry name" value="DUF6261"/>
</dbReference>
<dbReference type="KEGG" id="bpor:BPO_0575"/>